<keyword evidence="7" id="KW-0576">Peroxisome</keyword>
<reference evidence="11" key="1">
    <citation type="submission" date="2017-01" db="EMBL/GenBank/DDBJ databases">
        <authorList>
            <person name="Wang Y."/>
            <person name="White M."/>
            <person name="Kvist S."/>
            <person name="Moncalvo J.-M."/>
        </authorList>
    </citation>
    <scope>NUCLEOTIDE SEQUENCE [LARGE SCALE GENOMIC DNA]</scope>
    <source>
        <strain evidence="11">COL-18-3</strain>
    </source>
</reference>
<keyword evidence="6 8" id="KW-0802">TPR repeat</keyword>
<dbReference type="InterPro" id="IPR011990">
    <property type="entry name" value="TPR-like_helical_dom_sf"/>
</dbReference>
<feature type="repeat" description="TPR" evidence="8">
    <location>
        <begin position="486"/>
        <end position="519"/>
    </location>
</feature>
<feature type="region of interest" description="Disordered" evidence="9">
    <location>
        <begin position="1"/>
        <end position="25"/>
    </location>
</feature>
<dbReference type="PANTHER" id="PTHR10130:SF0">
    <property type="entry name" value="GH08708P"/>
    <property type="match status" value="1"/>
</dbReference>
<name>A0A1R1PL41_ZANCU</name>
<dbReference type="GO" id="GO:0005778">
    <property type="term" value="C:peroxisomal membrane"/>
    <property type="evidence" value="ECO:0007669"/>
    <property type="project" value="TreeGrafter"/>
</dbReference>
<dbReference type="InterPro" id="IPR019734">
    <property type="entry name" value="TPR_rpt"/>
</dbReference>
<feature type="repeat" description="TPR" evidence="8">
    <location>
        <begin position="627"/>
        <end position="660"/>
    </location>
</feature>
<feature type="repeat" description="TPR" evidence="8">
    <location>
        <begin position="593"/>
        <end position="626"/>
    </location>
</feature>
<evidence type="ECO:0000256" key="2">
    <source>
        <dbReference type="ARBA" id="ARBA00004496"/>
    </source>
</evidence>
<proteinExistence type="inferred from homology"/>
<dbReference type="SMART" id="SM00028">
    <property type="entry name" value="TPR"/>
    <property type="match status" value="4"/>
</dbReference>
<evidence type="ECO:0000256" key="6">
    <source>
        <dbReference type="ARBA" id="ARBA00022803"/>
    </source>
</evidence>
<dbReference type="PROSITE" id="PS50005">
    <property type="entry name" value="TPR"/>
    <property type="match status" value="3"/>
</dbReference>
<keyword evidence="4" id="KW-0963">Cytoplasm</keyword>
<evidence type="ECO:0000256" key="5">
    <source>
        <dbReference type="ARBA" id="ARBA00022737"/>
    </source>
</evidence>
<keyword evidence="5" id="KW-0677">Repeat</keyword>
<dbReference type="Gene3D" id="1.25.40.10">
    <property type="entry name" value="Tetratricopeptide repeat domain"/>
    <property type="match status" value="1"/>
</dbReference>
<evidence type="ECO:0000313" key="10">
    <source>
        <dbReference type="EMBL" id="OMH81676.1"/>
    </source>
</evidence>
<dbReference type="GO" id="GO:0005829">
    <property type="term" value="C:cytosol"/>
    <property type="evidence" value="ECO:0007669"/>
    <property type="project" value="TreeGrafter"/>
</dbReference>
<dbReference type="InterPro" id="IPR024111">
    <property type="entry name" value="PEX5/PEX5L"/>
</dbReference>
<dbReference type="EMBL" id="LSSK01000847">
    <property type="protein sequence ID" value="OMH81676.1"/>
    <property type="molecule type" value="Genomic_DNA"/>
</dbReference>
<dbReference type="Pfam" id="PF13181">
    <property type="entry name" value="TPR_8"/>
    <property type="match status" value="1"/>
</dbReference>
<dbReference type="OrthoDB" id="10006023at2759"/>
<dbReference type="GO" id="GO:0016560">
    <property type="term" value="P:protein import into peroxisome matrix, docking"/>
    <property type="evidence" value="ECO:0007669"/>
    <property type="project" value="TreeGrafter"/>
</dbReference>
<accession>A0A1R1PL41</accession>
<dbReference type="Proteomes" id="UP000188320">
    <property type="component" value="Unassembled WGS sequence"/>
</dbReference>
<sequence length="753" mass="83990">MSGLPNMMSGGADCSTGNPLDGITKQFNKDRSLEQNRFGPDHAVGNAPQNAFRQAMRNAQNRGPQPADALAREFLGGGAMHKQPENFRPDAFSFEEFNRELSKGPAIAGPRGPPGGWANEFAHSRPAVPQGVEFSEMSSAFNRAMVSRPGMGVAMNSSFQQQTNISAPVNVEKEAMDKAFGQARIAANMYMQSNYMMPMYGAQVGLVRSDINNEKIQEEASKEVEEDDEMGNSNELTEAAQRFIEATSGYAGNENFSKSEFLTFIHKLRDGDINIQGSRVIEVNNTATASTGKSAEEVKASSWSESFIKEVQEIEAREKGISDKADGNIFKPEVAQSIEKNWSEEFEKSLDGPLKETFVAGSMEDWEEEFAKHENEISIGDPESVGFDEMDWVSQYRNNVDKLRTESDDQWDQMKKEWDNTLENSYRATDIKYDTYGFASANPFVNNSQQELDRLLAQIKNDPASISLKDTIMSLESMLKNDPQNATLWTMLGVKQQENERDDAAIAALRKAISIDPNSLDAYIALAVSYGNENYQVDSYVSLHEWISRHPKYKDIVPADSSLKVSDPKSRKEYLQDLYLKAIRMQPGSDWDPDLQISFGIFLSISGDYDKAIDCFKAALSKRPDDYMLWNKLGATLANSQKHTAATEAYFRALELQPSYIRAIFNMSIASINMQHYSEAATHLLSALALQADNDSMIQTNFGSNSDGFVPALSMSSSLWDTLKMVMYMLNESSLAEACEGRDITPFRAKFDF</sequence>
<gene>
    <name evidence="10" type="ORF">AX774_g4875</name>
</gene>
<dbReference type="PANTHER" id="PTHR10130">
    <property type="entry name" value="PEROXISOMAL TARGETING SIGNAL 1 RECEPTOR PEX5"/>
    <property type="match status" value="1"/>
</dbReference>
<dbReference type="AlphaFoldDB" id="A0A1R1PL41"/>
<comment type="subcellular location">
    <subcellularLocation>
        <location evidence="2">Cytoplasm</location>
    </subcellularLocation>
    <subcellularLocation>
        <location evidence="1">Peroxisome</location>
    </subcellularLocation>
</comment>
<dbReference type="GO" id="GO:0005052">
    <property type="term" value="F:peroxisome matrix targeting signal-1 binding"/>
    <property type="evidence" value="ECO:0007669"/>
    <property type="project" value="TreeGrafter"/>
</dbReference>
<protein>
    <submittedName>
        <fullName evidence="10">Peroxisomal targeting signal 1 receptor</fullName>
    </submittedName>
</protein>
<evidence type="ECO:0000256" key="1">
    <source>
        <dbReference type="ARBA" id="ARBA00004275"/>
    </source>
</evidence>
<organism evidence="10 11">
    <name type="scientific">Zancudomyces culisetae</name>
    <name type="common">Gut fungus</name>
    <name type="synonym">Smittium culisetae</name>
    <dbReference type="NCBI Taxonomy" id="1213189"/>
    <lineage>
        <taxon>Eukaryota</taxon>
        <taxon>Fungi</taxon>
        <taxon>Fungi incertae sedis</taxon>
        <taxon>Zoopagomycota</taxon>
        <taxon>Kickxellomycotina</taxon>
        <taxon>Harpellomycetes</taxon>
        <taxon>Harpellales</taxon>
        <taxon>Legeriomycetaceae</taxon>
        <taxon>Zancudomyces</taxon>
    </lineage>
</organism>
<comment type="similarity">
    <text evidence="3">Belongs to the peroxisomal targeting signal receptor family.</text>
</comment>
<comment type="caution">
    <text evidence="10">The sequence shown here is derived from an EMBL/GenBank/DDBJ whole genome shotgun (WGS) entry which is preliminary data.</text>
</comment>
<dbReference type="SUPFAM" id="SSF48452">
    <property type="entry name" value="TPR-like"/>
    <property type="match status" value="1"/>
</dbReference>
<dbReference type="Pfam" id="PF13432">
    <property type="entry name" value="TPR_16"/>
    <property type="match status" value="1"/>
</dbReference>
<evidence type="ECO:0000256" key="4">
    <source>
        <dbReference type="ARBA" id="ARBA00022490"/>
    </source>
</evidence>
<evidence type="ECO:0000256" key="9">
    <source>
        <dbReference type="SAM" id="MobiDB-lite"/>
    </source>
</evidence>
<keyword evidence="10" id="KW-0675">Receptor</keyword>
<evidence type="ECO:0000256" key="3">
    <source>
        <dbReference type="ARBA" id="ARBA00005348"/>
    </source>
</evidence>
<keyword evidence="11" id="KW-1185">Reference proteome</keyword>
<evidence type="ECO:0000256" key="7">
    <source>
        <dbReference type="ARBA" id="ARBA00023140"/>
    </source>
</evidence>
<evidence type="ECO:0000256" key="8">
    <source>
        <dbReference type="PROSITE-ProRule" id="PRU00339"/>
    </source>
</evidence>
<evidence type="ECO:0000313" key="11">
    <source>
        <dbReference type="Proteomes" id="UP000188320"/>
    </source>
</evidence>